<dbReference type="EMBL" id="BJYG01000012">
    <property type="protein sequence ID" value="GEN62936.1"/>
    <property type="molecule type" value="Genomic_DNA"/>
</dbReference>
<dbReference type="Proteomes" id="UP000321746">
    <property type="component" value="Unassembled WGS sequence"/>
</dbReference>
<gene>
    <name evidence="1" type="ORF">AOE01nite_11600</name>
</gene>
<comment type="caution">
    <text evidence="1">The sequence shown here is derived from an EMBL/GenBank/DDBJ whole genome shotgun (WGS) entry which is preliminary data.</text>
</comment>
<proteinExistence type="predicted"/>
<dbReference type="AlphaFoldDB" id="A0A511XJ10"/>
<evidence type="ECO:0000313" key="1">
    <source>
        <dbReference type="EMBL" id="GEN62936.1"/>
    </source>
</evidence>
<organism evidence="1 2">
    <name type="scientific">Acetobacter oeni</name>
    <dbReference type="NCBI Taxonomy" id="304077"/>
    <lineage>
        <taxon>Bacteria</taxon>
        <taxon>Pseudomonadati</taxon>
        <taxon>Pseudomonadota</taxon>
        <taxon>Alphaproteobacteria</taxon>
        <taxon>Acetobacterales</taxon>
        <taxon>Acetobacteraceae</taxon>
        <taxon>Acetobacter</taxon>
    </lineage>
</organism>
<keyword evidence="2" id="KW-1185">Reference proteome</keyword>
<sequence length="58" mass="6430">MGKALLVVSDFGNYKKGDLIENSTVISSITGSDQIKFVRYINLPKNNKIGISESKREL</sequence>
<evidence type="ECO:0000313" key="2">
    <source>
        <dbReference type="Proteomes" id="UP000321746"/>
    </source>
</evidence>
<accession>A0A511XJ10</accession>
<protein>
    <submittedName>
        <fullName evidence="1">Uncharacterized protein</fullName>
    </submittedName>
</protein>
<name>A0A511XJ10_9PROT</name>
<reference evidence="1 2" key="1">
    <citation type="submission" date="2019-07" db="EMBL/GenBank/DDBJ databases">
        <title>Whole genome shotgun sequence of Acetobacter oeni NBRC 105207.</title>
        <authorList>
            <person name="Hosoyama A."/>
            <person name="Uohara A."/>
            <person name="Ohji S."/>
            <person name="Ichikawa N."/>
        </authorList>
    </citation>
    <scope>NUCLEOTIDE SEQUENCE [LARGE SCALE GENOMIC DNA]</scope>
    <source>
        <strain evidence="1 2">NBRC 105207</strain>
    </source>
</reference>
<dbReference type="RefSeq" id="WP_173571978.1">
    <property type="nucleotide sequence ID" value="NZ_BJYG01000012.1"/>
</dbReference>